<dbReference type="AlphaFoldDB" id="A0A370TFV9"/>
<proteinExistence type="predicted"/>
<dbReference type="InterPro" id="IPR038883">
    <property type="entry name" value="AN11006-like"/>
</dbReference>
<comment type="caution">
    <text evidence="2">The sequence shown here is derived from an EMBL/GenBank/DDBJ whole genome shotgun (WGS) entry which is preliminary data.</text>
</comment>
<accession>A0A370TFV9</accession>
<dbReference type="Proteomes" id="UP000254866">
    <property type="component" value="Unassembled WGS sequence"/>
</dbReference>
<sequence length="334" mass="38215">MPTNFFSLPIEIRLRIYEEQLLASEPITFEVESDNSTWPRAETLVATRSKHCGFCPALLRANKRIRQEGNTVLYSRNCFDVPDLRRPLTVGEKYKKHNKLKKVVQISHKFHNPFYWKFGTRPFVKAKPPTPPKPTVFTTYEPLDAFLRQIGSYNASFLSHICIPFLRFQDFTNESPKLSEKFVEQLELIRQECTSLTTLEVKMNALENVPGLRHAHNSPDCFSPGSSGPPLRLAVAVLDLLDARFKTILSLKEVVIDIRALMVAYQGTILGRELGQKMCDYGWKVKITKLERLQHGWCGNNFSDVVVGEPEEYSVSKDLEKNERLKARVAGLND</sequence>
<dbReference type="InterPro" id="IPR045518">
    <property type="entry name" value="2EXR"/>
</dbReference>
<name>A0A370TFV9_9HELO</name>
<dbReference type="STRING" id="2656787.A0A370TFV9"/>
<reference evidence="2 3" key="1">
    <citation type="journal article" date="2018" name="IMA Fungus">
        <title>IMA Genome-F 9: Draft genome sequence of Annulohypoxylon stygium, Aspergillus mulundensis, Berkeleyomyces basicola (syn. Thielaviopsis basicola), Ceratocystis smalleyi, two Cercospora beticola strains, Coleophoma cylindrospora, Fusarium fracticaudum, Phialophora cf. hyalina, and Morchella septimelata.</title>
        <authorList>
            <person name="Wingfield B.D."/>
            <person name="Bills G.F."/>
            <person name="Dong Y."/>
            <person name="Huang W."/>
            <person name="Nel W.J."/>
            <person name="Swalarsk-Parry B.S."/>
            <person name="Vaghefi N."/>
            <person name="Wilken P.M."/>
            <person name="An Z."/>
            <person name="de Beer Z.W."/>
            <person name="De Vos L."/>
            <person name="Chen L."/>
            <person name="Duong T.A."/>
            <person name="Gao Y."/>
            <person name="Hammerbacher A."/>
            <person name="Kikkert J.R."/>
            <person name="Li Y."/>
            <person name="Li H."/>
            <person name="Li K."/>
            <person name="Li Q."/>
            <person name="Liu X."/>
            <person name="Ma X."/>
            <person name="Naidoo K."/>
            <person name="Pethybridge S.J."/>
            <person name="Sun J."/>
            <person name="Steenkamp E.T."/>
            <person name="van der Nest M.A."/>
            <person name="van Wyk S."/>
            <person name="Wingfield M.J."/>
            <person name="Xiong C."/>
            <person name="Yue Q."/>
            <person name="Zhang X."/>
        </authorList>
    </citation>
    <scope>NUCLEOTIDE SEQUENCE [LARGE SCALE GENOMIC DNA]</scope>
    <source>
        <strain evidence="2 3">BP 5553</strain>
    </source>
</reference>
<dbReference type="EMBL" id="NPIC01000008">
    <property type="protein sequence ID" value="RDL33784.1"/>
    <property type="molecule type" value="Genomic_DNA"/>
</dbReference>
<dbReference type="PANTHER" id="PTHR42085:SF8">
    <property type="entry name" value="F-BOX DOMAIN-CONTAINING PROTEIN"/>
    <property type="match status" value="1"/>
</dbReference>
<keyword evidence="3" id="KW-1185">Reference proteome</keyword>
<protein>
    <recommendedName>
        <fullName evidence="1">2EXR domain-containing protein</fullName>
    </recommendedName>
</protein>
<dbReference type="GeneID" id="43601001"/>
<dbReference type="OrthoDB" id="62952at2759"/>
<evidence type="ECO:0000259" key="1">
    <source>
        <dbReference type="Pfam" id="PF20150"/>
    </source>
</evidence>
<evidence type="ECO:0000313" key="2">
    <source>
        <dbReference type="EMBL" id="RDL33784.1"/>
    </source>
</evidence>
<dbReference type="PANTHER" id="PTHR42085">
    <property type="entry name" value="F-BOX DOMAIN-CONTAINING PROTEIN"/>
    <property type="match status" value="1"/>
</dbReference>
<evidence type="ECO:0000313" key="3">
    <source>
        <dbReference type="Proteomes" id="UP000254866"/>
    </source>
</evidence>
<dbReference type="Pfam" id="PF20150">
    <property type="entry name" value="2EXR"/>
    <property type="match status" value="1"/>
</dbReference>
<dbReference type="RefSeq" id="XP_031867066.1">
    <property type="nucleotide sequence ID" value="XM_032016775.1"/>
</dbReference>
<gene>
    <name evidence="2" type="ORF">BP5553_08152</name>
</gene>
<organism evidence="2 3">
    <name type="scientific">Venustampulla echinocandica</name>
    <dbReference type="NCBI Taxonomy" id="2656787"/>
    <lineage>
        <taxon>Eukaryota</taxon>
        <taxon>Fungi</taxon>
        <taxon>Dikarya</taxon>
        <taxon>Ascomycota</taxon>
        <taxon>Pezizomycotina</taxon>
        <taxon>Leotiomycetes</taxon>
        <taxon>Helotiales</taxon>
        <taxon>Pleuroascaceae</taxon>
        <taxon>Venustampulla</taxon>
    </lineage>
</organism>
<feature type="domain" description="2EXR" evidence="1">
    <location>
        <begin position="4"/>
        <end position="76"/>
    </location>
</feature>